<name>A0A158H489_9BURK</name>
<feature type="transmembrane region" description="Helical" evidence="1">
    <location>
        <begin position="108"/>
        <end position="127"/>
    </location>
</feature>
<sequence>MFPLPTVFRYRPRALIALVIGILVGFLAPVHASHIARVLLGWDTTVWLYLILIWIKMARAHQQQVQELAEREDETAATVLLVVSLAALASIVAIVLELAGPKHVSIGAAVLQYTLTGATMLGAWFLIPTMFTLHYARHYYQSDDDDTALLFPDRHLLPDYWDFLYFAFTIAVASQTSDVVLRSRDVRRTALAQSVLSFFFNLAVLGLSVNIAASLVGG</sequence>
<reference evidence="2" key="1">
    <citation type="submission" date="2016-01" db="EMBL/GenBank/DDBJ databases">
        <authorList>
            <person name="Peeters C."/>
        </authorList>
    </citation>
    <scope>NUCLEOTIDE SEQUENCE [LARGE SCALE GENOMIC DNA]</scope>
    <source>
        <strain evidence="2">LMG 22934</strain>
    </source>
</reference>
<accession>A0A158H489</accession>
<organism evidence="2 3">
    <name type="scientific">Caballeronia humi</name>
    <dbReference type="NCBI Taxonomy" id="326474"/>
    <lineage>
        <taxon>Bacteria</taxon>
        <taxon>Pseudomonadati</taxon>
        <taxon>Pseudomonadota</taxon>
        <taxon>Betaproteobacteria</taxon>
        <taxon>Burkholderiales</taxon>
        <taxon>Burkholderiaceae</taxon>
        <taxon>Caballeronia</taxon>
    </lineage>
</organism>
<gene>
    <name evidence="2" type="ORF">AWB65_02909</name>
</gene>
<dbReference type="OrthoDB" id="64737at2"/>
<proteinExistence type="predicted"/>
<comment type="caution">
    <text evidence="2">The sequence shown here is derived from an EMBL/GenBank/DDBJ whole genome shotgun (WGS) entry which is preliminary data.</text>
</comment>
<feature type="transmembrane region" description="Helical" evidence="1">
    <location>
        <begin position="76"/>
        <end position="96"/>
    </location>
</feature>
<dbReference type="Pfam" id="PF07077">
    <property type="entry name" value="DUF1345"/>
    <property type="match status" value="1"/>
</dbReference>
<evidence type="ECO:0000256" key="1">
    <source>
        <dbReference type="SAM" id="Phobius"/>
    </source>
</evidence>
<feature type="transmembrane region" description="Helical" evidence="1">
    <location>
        <begin position="195"/>
        <end position="216"/>
    </location>
</feature>
<evidence type="ECO:0000313" key="3">
    <source>
        <dbReference type="Proteomes" id="UP000054977"/>
    </source>
</evidence>
<keyword evidence="1" id="KW-0812">Transmembrane</keyword>
<dbReference type="STRING" id="326474.AWB65_02909"/>
<keyword evidence="1" id="KW-1133">Transmembrane helix</keyword>
<keyword evidence="3" id="KW-1185">Reference proteome</keyword>
<keyword evidence="1" id="KW-0472">Membrane</keyword>
<dbReference type="AlphaFoldDB" id="A0A158H489"/>
<protein>
    <submittedName>
        <fullName evidence="2">Membrane protein</fullName>
    </submittedName>
</protein>
<dbReference type="RefSeq" id="WP_087667815.1">
    <property type="nucleotide sequence ID" value="NZ_FCNW02000013.1"/>
</dbReference>
<dbReference type="InterPro" id="IPR009781">
    <property type="entry name" value="DUF1345"/>
</dbReference>
<dbReference type="EMBL" id="FCNW02000013">
    <property type="protein sequence ID" value="SAL39182.1"/>
    <property type="molecule type" value="Genomic_DNA"/>
</dbReference>
<dbReference type="Proteomes" id="UP000054977">
    <property type="component" value="Unassembled WGS sequence"/>
</dbReference>
<evidence type="ECO:0000313" key="2">
    <source>
        <dbReference type="EMBL" id="SAL39182.1"/>
    </source>
</evidence>